<feature type="transmembrane region" description="Helical" evidence="6">
    <location>
        <begin position="195"/>
        <end position="214"/>
    </location>
</feature>
<dbReference type="CDD" id="cd13962">
    <property type="entry name" value="PT_UbiA_UBIAD1"/>
    <property type="match status" value="1"/>
</dbReference>
<keyword evidence="5 6" id="KW-0472">Membrane</keyword>
<dbReference type="Gene3D" id="1.20.120.1780">
    <property type="entry name" value="UbiA prenyltransferase"/>
    <property type="match status" value="1"/>
</dbReference>
<name>A0A0U3AWD8_9ALTE</name>
<accession>A0A0U3AWD8</accession>
<dbReference type="KEGG" id="lal:AT746_09110"/>
<organism evidence="7 8">
    <name type="scientific">Lacimicrobium alkaliphilum</name>
    <dbReference type="NCBI Taxonomy" id="1526571"/>
    <lineage>
        <taxon>Bacteria</taxon>
        <taxon>Pseudomonadati</taxon>
        <taxon>Pseudomonadota</taxon>
        <taxon>Gammaproteobacteria</taxon>
        <taxon>Alteromonadales</taxon>
        <taxon>Alteromonadaceae</taxon>
        <taxon>Lacimicrobium</taxon>
    </lineage>
</organism>
<dbReference type="STRING" id="1526571.AT746_09110"/>
<feature type="transmembrane region" description="Helical" evidence="6">
    <location>
        <begin position="171"/>
        <end position="189"/>
    </location>
</feature>
<proteinExistence type="predicted"/>
<dbReference type="InterPro" id="IPR000537">
    <property type="entry name" value="UbiA_prenyltransferase"/>
</dbReference>
<keyword evidence="4 6" id="KW-1133">Transmembrane helix</keyword>
<dbReference type="Proteomes" id="UP000068447">
    <property type="component" value="Chromosome"/>
</dbReference>
<feature type="transmembrane region" description="Helical" evidence="6">
    <location>
        <begin position="70"/>
        <end position="89"/>
    </location>
</feature>
<feature type="transmembrane region" description="Helical" evidence="6">
    <location>
        <begin position="96"/>
        <end position="117"/>
    </location>
</feature>
<keyword evidence="3 6" id="KW-0812">Transmembrane</keyword>
<dbReference type="PANTHER" id="PTHR13929:SF0">
    <property type="entry name" value="UBIA PRENYLTRANSFERASE DOMAIN-CONTAINING PROTEIN 1"/>
    <property type="match status" value="1"/>
</dbReference>
<reference evidence="7 8" key="1">
    <citation type="submission" date="2015-12" db="EMBL/GenBank/DDBJ databases">
        <title>Complete genome of Lacimicrobium alkaliphilum KCTC 32984.</title>
        <authorList>
            <person name="Kim S.-G."/>
            <person name="Lee Y.-J."/>
        </authorList>
    </citation>
    <scope>NUCLEOTIDE SEQUENCE [LARGE SCALE GENOMIC DNA]</scope>
    <source>
        <strain evidence="7 8">YelD216</strain>
    </source>
</reference>
<evidence type="ECO:0000256" key="4">
    <source>
        <dbReference type="ARBA" id="ARBA00022989"/>
    </source>
</evidence>
<feature type="transmembrane region" description="Helical" evidence="6">
    <location>
        <begin position="226"/>
        <end position="246"/>
    </location>
</feature>
<evidence type="ECO:0000256" key="1">
    <source>
        <dbReference type="ARBA" id="ARBA00004141"/>
    </source>
</evidence>
<dbReference type="GO" id="GO:0004659">
    <property type="term" value="F:prenyltransferase activity"/>
    <property type="evidence" value="ECO:0007669"/>
    <property type="project" value="InterPro"/>
</dbReference>
<sequence length="249" mass="27169">MFGHISVNCLNEYQDFRSGLDFKTIKTPFSGGSGALPEHPQAAPAVLVMAVVSLVLCVSLGLYLVNGMGWLAYGMGLLAVTLILSYTRWLNRMPLVCLMAPGTGFGIVMVTGSIYVLTGRLELFGLVVSLLPFFLVNNLLLVNQYPDIKADREHGRRTAPGHYGTKASNRIYAFFSLCCGLTLIVVLLMAQGRGWSWLLMLPLLLNIKVLSGLVRENYQAAGFQKTMALNVMVTLLVPVLTGLWLIGRG</sequence>
<evidence type="ECO:0000256" key="2">
    <source>
        <dbReference type="ARBA" id="ARBA00022679"/>
    </source>
</evidence>
<dbReference type="GO" id="GO:0042371">
    <property type="term" value="P:vitamin K biosynthetic process"/>
    <property type="evidence" value="ECO:0007669"/>
    <property type="project" value="TreeGrafter"/>
</dbReference>
<evidence type="ECO:0000256" key="5">
    <source>
        <dbReference type="ARBA" id="ARBA00023136"/>
    </source>
</evidence>
<evidence type="ECO:0000313" key="8">
    <source>
        <dbReference type="Proteomes" id="UP000068447"/>
    </source>
</evidence>
<dbReference type="EMBL" id="CP013650">
    <property type="protein sequence ID" value="ALS98399.1"/>
    <property type="molecule type" value="Genomic_DNA"/>
</dbReference>
<keyword evidence="8" id="KW-1185">Reference proteome</keyword>
<feature type="transmembrane region" description="Helical" evidence="6">
    <location>
        <begin position="123"/>
        <end position="142"/>
    </location>
</feature>
<evidence type="ECO:0000256" key="6">
    <source>
        <dbReference type="SAM" id="Phobius"/>
    </source>
</evidence>
<keyword evidence="2" id="KW-0808">Transferase</keyword>
<dbReference type="GO" id="GO:0016020">
    <property type="term" value="C:membrane"/>
    <property type="evidence" value="ECO:0007669"/>
    <property type="project" value="UniProtKB-SubCell"/>
</dbReference>
<evidence type="ECO:0000313" key="7">
    <source>
        <dbReference type="EMBL" id="ALS98399.1"/>
    </source>
</evidence>
<dbReference type="AlphaFoldDB" id="A0A0U3AWD8"/>
<evidence type="ECO:0000256" key="3">
    <source>
        <dbReference type="ARBA" id="ARBA00022692"/>
    </source>
</evidence>
<evidence type="ECO:0008006" key="9">
    <source>
        <dbReference type="Google" id="ProtNLM"/>
    </source>
</evidence>
<protein>
    <recommendedName>
        <fullName evidence="9">1,4-dihydroxy-2-naphthoate octaprenyltransferase</fullName>
    </recommendedName>
</protein>
<dbReference type="GO" id="GO:0009234">
    <property type="term" value="P:menaquinone biosynthetic process"/>
    <property type="evidence" value="ECO:0007669"/>
    <property type="project" value="TreeGrafter"/>
</dbReference>
<dbReference type="PANTHER" id="PTHR13929">
    <property type="entry name" value="1,4-DIHYDROXY-2-NAPHTHOATE OCTAPRENYLTRANSFERASE"/>
    <property type="match status" value="1"/>
</dbReference>
<comment type="subcellular location">
    <subcellularLocation>
        <location evidence="1">Membrane</location>
        <topology evidence="1">Multi-pass membrane protein</topology>
    </subcellularLocation>
</comment>
<feature type="transmembrane region" description="Helical" evidence="6">
    <location>
        <begin position="45"/>
        <end position="64"/>
    </location>
</feature>
<dbReference type="InterPro" id="IPR026046">
    <property type="entry name" value="UBIAD1"/>
</dbReference>
<gene>
    <name evidence="7" type="ORF">AT746_09110</name>
</gene>
<dbReference type="Pfam" id="PF01040">
    <property type="entry name" value="UbiA"/>
    <property type="match status" value="1"/>
</dbReference>